<evidence type="ECO:0000256" key="1">
    <source>
        <dbReference type="SAM" id="MobiDB-lite"/>
    </source>
</evidence>
<dbReference type="Proteomes" id="UP000265520">
    <property type="component" value="Unassembled WGS sequence"/>
</dbReference>
<feature type="non-terminal residue" evidence="2">
    <location>
        <position position="56"/>
    </location>
</feature>
<proteinExistence type="predicted"/>
<sequence>MPEIETGSREMVTTETTNRKLPMRCSQNNENRPPQLPKGLFGLKASSLPPLRNRLL</sequence>
<dbReference type="EMBL" id="LXQA010317391">
    <property type="protein sequence ID" value="MCI43436.1"/>
    <property type="molecule type" value="Genomic_DNA"/>
</dbReference>
<protein>
    <submittedName>
        <fullName evidence="2">Uncharacterized protein</fullName>
    </submittedName>
</protein>
<reference evidence="2 3" key="1">
    <citation type="journal article" date="2018" name="Front. Plant Sci.">
        <title>Red Clover (Trifolium pratense) and Zigzag Clover (T. medium) - A Picture of Genomic Similarities and Differences.</title>
        <authorList>
            <person name="Dluhosova J."/>
            <person name="Istvanek J."/>
            <person name="Nedelnik J."/>
            <person name="Repkova J."/>
        </authorList>
    </citation>
    <scope>NUCLEOTIDE SEQUENCE [LARGE SCALE GENOMIC DNA]</scope>
    <source>
        <strain evidence="3">cv. 10/8</strain>
        <tissue evidence="2">Leaf</tissue>
    </source>
</reference>
<organism evidence="2 3">
    <name type="scientific">Trifolium medium</name>
    <dbReference type="NCBI Taxonomy" id="97028"/>
    <lineage>
        <taxon>Eukaryota</taxon>
        <taxon>Viridiplantae</taxon>
        <taxon>Streptophyta</taxon>
        <taxon>Embryophyta</taxon>
        <taxon>Tracheophyta</taxon>
        <taxon>Spermatophyta</taxon>
        <taxon>Magnoliopsida</taxon>
        <taxon>eudicotyledons</taxon>
        <taxon>Gunneridae</taxon>
        <taxon>Pentapetalae</taxon>
        <taxon>rosids</taxon>
        <taxon>fabids</taxon>
        <taxon>Fabales</taxon>
        <taxon>Fabaceae</taxon>
        <taxon>Papilionoideae</taxon>
        <taxon>50 kb inversion clade</taxon>
        <taxon>NPAAA clade</taxon>
        <taxon>Hologalegina</taxon>
        <taxon>IRL clade</taxon>
        <taxon>Trifolieae</taxon>
        <taxon>Trifolium</taxon>
    </lineage>
</organism>
<feature type="region of interest" description="Disordered" evidence="1">
    <location>
        <begin position="1"/>
        <end position="56"/>
    </location>
</feature>
<evidence type="ECO:0000313" key="3">
    <source>
        <dbReference type="Proteomes" id="UP000265520"/>
    </source>
</evidence>
<accession>A0A392S6C4</accession>
<dbReference type="AlphaFoldDB" id="A0A392S6C4"/>
<evidence type="ECO:0000313" key="2">
    <source>
        <dbReference type="EMBL" id="MCI43436.1"/>
    </source>
</evidence>
<name>A0A392S6C4_9FABA</name>
<keyword evidence="3" id="KW-1185">Reference proteome</keyword>
<comment type="caution">
    <text evidence="2">The sequence shown here is derived from an EMBL/GenBank/DDBJ whole genome shotgun (WGS) entry which is preliminary data.</text>
</comment>